<evidence type="ECO:0000313" key="3">
    <source>
        <dbReference type="EMBL" id="HIU26296.1"/>
    </source>
</evidence>
<evidence type="ECO:0000256" key="1">
    <source>
        <dbReference type="ARBA" id="ARBA00022737"/>
    </source>
</evidence>
<organism evidence="3 4">
    <name type="scientific">Candidatus Allocopromorpha excrementigallinarum</name>
    <dbReference type="NCBI Taxonomy" id="2840742"/>
    <lineage>
        <taxon>Bacteria</taxon>
        <taxon>Bacillati</taxon>
        <taxon>Bacillota</taxon>
        <taxon>Clostridia</taxon>
        <taxon>Eubacteriales</taxon>
        <taxon>Eubacteriaceae</taxon>
        <taxon>Eubacteriaceae incertae sedis</taxon>
        <taxon>Candidatus Allocopromorpha</taxon>
    </lineage>
</organism>
<proteinExistence type="predicted"/>
<sequence>MDPETMYSRLDSMFTDRRTAAEIENYLRDVLKEAESAGSGELVIAACNELGGLARARGDFKEAEALHMKVLRLLEEAGQKGNLNYATALINCGDVYASADENERALEIFLEAEAMLKALGQDGMYPMAALCNNISKVYICLGQNEKAEKALEKALEIIEALPGMWQEKATTYVNAAEAAAAAGKLKKAAETFAGAIALFREHGVRDQHYAAALAGEARLRFMEGAAAEAAGGFNEAAEIIKEIYGENSIYRLLKENAEKAEKGGGLHEGT</sequence>
<reference evidence="3" key="1">
    <citation type="submission" date="2020-10" db="EMBL/GenBank/DDBJ databases">
        <authorList>
            <person name="Gilroy R."/>
        </authorList>
    </citation>
    <scope>NUCLEOTIDE SEQUENCE</scope>
    <source>
        <strain evidence="3">ChiHcec3-6078</strain>
    </source>
</reference>
<reference evidence="3" key="2">
    <citation type="journal article" date="2021" name="PeerJ">
        <title>Extensive microbial diversity within the chicken gut microbiome revealed by metagenomics and culture.</title>
        <authorList>
            <person name="Gilroy R."/>
            <person name="Ravi A."/>
            <person name="Getino M."/>
            <person name="Pursley I."/>
            <person name="Horton D.L."/>
            <person name="Alikhan N.F."/>
            <person name="Baker D."/>
            <person name="Gharbi K."/>
            <person name="Hall N."/>
            <person name="Watson M."/>
            <person name="Adriaenssens E.M."/>
            <person name="Foster-Nyarko E."/>
            <person name="Jarju S."/>
            <person name="Secka A."/>
            <person name="Antonio M."/>
            <person name="Oren A."/>
            <person name="Chaudhuri R.R."/>
            <person name="La Ragione R."/>
            <person name="Hildebrand F."/>
            <person name="Pallen M.J."/>
        </authorList>
    </citation>
    <scope>NUCLEOTIDE SEQUENCE</scope>
    <source>
        <strain evidence="3">ChiHcec3-6078</strain>
    </source>
</reference>
<protein>
    <submittedName>
        <fullName evidence="3">Tetratricopeptide repeat protein</fullName>
    </submittedName>
</protein>
<dbReference type="AlphaFoldDB" id="A0A9D1I0T4"/>
<dbReference type="Proteomes" id="UP000824090">
    <property type="component" value="Unassembled WGS sequence"/>
</dbReference>
<gene>
    <name evidence="3" type="ORF">IAC50_07385</name>
</gene>
<evidence type="ECO:0000256" key="2">
    <source>
        <dbReference type="ARBA" id="ARBA00022803"/>
    </source>
</evidence>
<dbReference type="InterPro" id="IPR019734">
    <property type="entry name" value="TPR_rpt"/>
</dbReference>
<comment type="caution">
    <text evidence="3">The sequence shown here is derived from an EMBL/GenBank/DDBJ whole genome shotgun (WGS) entry which is preliminary data.</text>
</comment>
<dbReference type="SMART" id="SM00028">
    <property type="entry name" value="TPR"/>
    <property type="match status" value="4"/>
</dbReference>
<accession>A0A9D1I0T4</accession>
<dbReference type="PANTHER" id="PTHR45641">
    <property type="entry name" value="TETRATRICOPEPTIDE REPEAT PROTEIN (AFU_ORTHOLOGUE AFUA_6G03870)"/>
    <property type="match status" value="1"/>
</dbReference>
<keyword evidence="1" id="KW-0677">Repeat</keyword>
<dbReference type="EMBL" id="DVMP01000136">
    <property type="protein sequence ID" value="HIU26296.1"/>
    <property type="molecule type" value="Genomic_DNA"/>
</dbReference>
<name>A0A9D1I0T4_9FIRM</name>
<dbReference type="SUPFAM" id="SSF48452">
    <property type="entry name" value="TPR-like"/>
    <property type="match status" value="1"/>
</dbReference>
<evidence type="ECO:0000313" key="4">
    <source>
        <dbReference type="Proteomes" id="UP000824090"/>
    </source>
</evidence>
<dbReference type="Pfam" id="PF13424">
    <property type="entry name" value="TPR_12"/>
    <property type="match status" value="2"/>
</dbReference>
<keyword evidence="2" id="KW-0802">TPR repeat</keyword>
<dbReference type="InterPro" id="IPR011990">
    <property type="entry name" value="TPR-like_helical_dom_sf"/>
</dbReference>
<dbReference type="Gene3D" id="1.25.40.10">
    <property type="entry name" value="Tetratricopeptide repeat domain"/>
    <property type="match status" value="2"/>
</dbReference>